<accession>A0A919MG58</accession>
<feature type="region of interest" description="Disordered" evidence="1">
    <location>
        <begin position="102"/>
        <end position="121"/>
    </location>
</feature>
<dbReference type="Gene3D" id="2.60.120.10">
    <property type="entry name" value="Jelly Rolls"/>
    <property type="match status" value="1"/>
</dbReference>
<feature type="domain" description="Cupin type-2" evidence="2">
    <location>
        <begin position="30"/>
        <end position="94"/>
    </location>
</feature>
<dbReference type="EMBL" id="BOMM01000056">
    <property type="protein sequence ID" value="GIE14493.1"/>
    <property type="molecule type" value="Genomic_DNA"/>
</dbReference>
<evidence type="ECO:0000259" key="2">
    <source>
        <dbReference type="Pfam" id="PF07883"/>
    </source>
</evidence>
<dbReference type="AlphaFoldDB" id="A0A919MG58"/>
<organism evidence="3 4">
    <name type="scientific">Paractinoplanes ferrugineus</name>
    <dbReference type="NCBI Taxonomy" id="113564"/>
    <lineage>
        <taxon>Bacteria</taxon>
        <taxon>Bacillati</taxon>
        <taxon>Actinomycetota</taxon>
        <taxon>Actinomycetes</taxon>
        <taxon>Micromonosporales</taxon>
        <taxon>Micromonosporaceae</taxon>
        <taxon>Paractinoplanes</taxon>
    </lineage>
</organism>
<comment type="caution">
    <text evidence="3">The sequence shown here is derived from an EMBL/GenBank/DDBJ whole genome shotgun (WGS) entry which is preliminary data.</text>
</comment>
<evidence type="ECO:0000313" key="4">
    <source>
        <dbReference type="Proteomes" id="UP000598174"/>
    </source>
</evidence>
<dbReference type="PANTHER" id="PTHR36114:SF1">
    <property type="entry name" value="16.7 KDA PROTEIN IN WHIE LOCUS"/>
    <property type="match status" value="1"/>
</dbReference>
<keyword evidence="4" id="KW-1185">Reference proteome</keyword>
<dbReference type="SUPFAM" id="SSF51182">
    <property type="entry name" value="RmlC-like cupins"/>
    <property type="match status" value="1"/>
</dbReference>
<dbReference type="Pfam" id="PF07883">
    <property type="entry name" value="Cupin_2"/>
    <property type="match status" value="1"/>
</dbReference>
<dbReference type="GO" id="GO:0016853">
    <property type="term" value="F:isomerase activity"/>
    <property type="evidence" value="ECO:0007669"/>
    <property type="project" value="UniProtKB-KW"/>
</dbReference>
<protein>
    <submittedName>
        <fullName evidence="3">Mannose-6-phosphate isomerase</fullName>
    </submittedName>
</protein>
<name>A0A919MG58_9ACTN</name>
<evidence type="ECO:0000313" key="3">
    <source>
        <dbReference type="EMBL" id="GIE14493.1"/>
    </source>
</evidence>
<dbReference type="RefSeq" id="WP_203820905.1">
    <property type="nucleotide sequence ID" value="NZ_BAAABP010000043.1"/>
</dbReference>
<dbReference type="CDD" id="cd02226">
    <property type="entry name" value="cupin_YdbB-like"/>
    <property type="match status" value="1"/>
</dbReference>
<proteinExistence type="predicted"/>
<dbReference type="PANTHER" id="PTHR36114">
    <property type="entry name" value="16.7 KDA PROTEIN IN WHIE LOCUS"/>
    <property type="match status" value="1"/>
</dbReference>
<dbReference type="InterPro" id="IPR014710">
    <property type="entry name" value="RmlC-like_jellyroll"/>
</dbReference>
<sequence length="121" mass="13001">MLTKFAVADEAAGLTEFWSQRVLATANGNLLKVAKGTRSTTWHSHDDQDETFLLLAGRMTIQLRDGDVPLLPGDLLVIPRGVEHCPRVDGDEAHFLLIGPDVTSNAAGGKPDWSRGRPAAG</sequence>
<dbReference type="Proteomes" id="UP000598174">
    <property type="component" value="Unassembled WGS sequence"/>
</dbReference>
<evidence type="ECO:0000256" key="1">
    <source>
        <dbReference type="SAM" id="MobiDB-lite"/>
    </source>
</evidence>
<dbReference type="InterPro" id="IPR052044">
    <property type="entry name" value="PKS_Associated_Protein"/>
</dbReference>
<dbReference type="InterPro" id="IPR011051">
    <property type="entry name" value="RmlC_Cupin_sf"/>
</dbReference>
<keyword evidence="3" id="KW-0413">Isomerase</keyword>
<reference evidence="3" key="1">
    <citation type="submission" date="2021-01" db="EMBL/GenBank/DDBJ databases">
        <title>Whole genome shotgun sequence of Actinoplanes ferrugineus NBRC 15555.</title>
        <authorList>
            <person name="Komaki H."/>
            <person name="Tamura T."/>
        </authorList>
    </citation>
    <scope>NUCLEOTIDE SEQUENCE</scope>
    <source>
        <strain evidence="3">NBRC 15555</strain>
    </source>
</reference>
<gene>
    <name evidence="3" type="ORF">Afe05nite_63330</name>
</gene>
<dbReference type="InterPro" id="IPR013096">
    <property type="entry name" value="Cupin_2"/>
</dbReference>